<protein>
    <submittedName>
        <fullName evidence="1">Uncharacterized protein</fullName>
    </submittedName>
</protein>
<dbReference type="EMBL" id="MEVH01000014">
    <property type="protein sequence ID" value="OGC51753.1"/>
    <property type="molecule type" value="Genomic_DNA"/>
</dbReference>
<evidence type="ECO:0000313" key="2">
    <source>
        <dbReference type="Proteomes" id="UP000178771"/>
    </source>
</evidence>
<evidence type="ECO:0000313" key="1">
    <source>
        <dbReference type="EMBL" id="OGC51753.1"/>
    </source>
</evidence>
<dbReference type="AlphaFoldDB" id="A0A1F4V5B1"/>
<accession>A0A1F4V5B1</accession>
<comment type="caution">
    <text evidence="1">The sequence shown here is derived from an EMBL/GenBank/DDBJ whole genome shotgun (WGS) entry which is preliminary data.</text>
</comment>
<name>A0A1F4V5B1_UNCKA</name>
<gene>
    <name evidence="1" type="ORF">A2982_00520</name>
</gene>
<reference evidence="1 2" key="1">
    <citation type="journal article" date="2016" name="Nat. Commun.">
        <title>Thousands of microbial genomes shed light on interconnected biogeochemical processes in an aquifer system.</title>
        <authorList>
            <person name="Anantharaman K."/>
            <person name="Brown C.T."/>
            <person name="Hug L.A."/>
            <person name="Sharon I."/>
            <person name="Castelle C.J."/>
            <person name="Probst A.J."/>
            <person name="Thomas B.C."/>
            <person name="Singh A."/>
            <person name="Wilkins M.J."/>
            <person name="Karaoz U."/>
            <person name="Brodie E.L."/>
            <person name="Williams K.H."/>
            <person name="Hubbard S.S."/>
            <person name="Banfield J.F."/>
        </authorList>
    </citation>
    <scope>NUCLEOTIDE SEQUENCE [LARGE SCALE GENOMIC DNA]</scope>
</reference>
<proteinExistence type="predicted"/>
<organism evidence="1 2">
    <name type="scientific">candidate division WWE3 bacterium RIFCSPLOWO2_01_FULL_39_13</name>
    <dbReference type="NCBI Taxonomy" id="1802624"/>
    <lineage>
        <taxon>Bacteria</taxon>
        <taxon>Katanobacteria</taxon>
    </lineage>
</organism>
<dbReference type="Proteomes" id="UP000178771">
    <property type="component" value="Unassembled WGS sequence"/>
</dbReference>
<sequence length="123" mass="14229">MNTEILPYGSLNCQTKRGDLRLESLTVDMAIWQNGDMNDAMSSLTTKTTLRIDKETKRNAQELARKRNQTLQHVLNEALRHYISSQSKNQRVHKIRLITKPMGKQKAALTRENIYSTDENITR</sequence>